<proteinExistence type="predicted"/>
<dbReference type="SMART" id="SM00271">
    <property type="entry name" value="DnaJ"/>
    <property type="match status" value="1"/>
</dbReference>
<feature type="compositionally biased region" description="Basic and acidic residues" evidence="1">
    <location>
        <begin position="255"/>
        <end position="272"/>
    </location>
</feature>
<dbReference type="InParanoid" id="A0A1Z5KCX8"/>
<feature type="domain" description="J" evidence="2">
    <location>
        <begin position="6"/>
        <end position="81"/>
    </location>
</feature>
<organism evidence="3 4">
    <name type="scientific">Fistulifera solaris</name>
    <name type="common">Oleaginous diatom</name>
    <dbReference type="NCBI Taxonomy" id="1519565"/>
    <lineage>
        <taxon>Eukaryota</taxon>
        <taxon>Sar</taxon>
        <taxon>Stramenopiles</taxon>
        <taxon>Ochrophyta</taxon>
        <taxon>Bacillariophyta</taxon>
        <taxon>Bacillariophyceae</taxon>
        <taxon>Bacillariophycidae</taxon>
        <taxon>Naviculales</taxon>
        <taxon>Naviculaceae</taxon>
        <taxon>Fistulifera</taxon>
    </lineage>
</organism>
<protein>
    <recommendedName>
        <fullName evidence="2">J domain-containing protein</fullName>
    </recommendedName>
</protein>
<dbReference type="PRINTS" id="PR00625">
    <property type="entry name" value="JDOMAIN"/>
</dbReference>
<feature type="region of interest" description="Disordered" evidence="1">
    <location>
        <begin position="375"/>
        <end position="401"/>
    </location>
</feature>
<evidence type="ECO:0000313" key="3">
    <source>
        <dbReference type="EMBL" id="GAX24123.1"/>
    </source>
</evidence>
<reference evidence="3 4" key="1">
    <citation type="journal article" date="2015" name="Plant Cell">
        <title>Oil accumulation by the oleaginous diatom Fistulifera solaris as revealed by the genome and transcriptome.</title>
        <authorList>
            <person name="Tanaka T."/>
            <person name="Maeda Y."/>
            <person name="Veluchamy A."/>
            <person name="Tanaka M."/>
            <person name="Abida H."/>
            <person name="Marechal E."/>
            <person name="Bowler C."/>
            <person name="Muto M."/>
            <person name="Sunaga Y."/>
            <person name="Tanaka M."/>
            <person name="Yoshino T."/>
            <person name="Taniguchi T."/>
            <person name="Fukuda Y."/>
            <person name="Nemoto M."/>
            <person name="Matsumoto M."/>
            <person name="Wong P.S."/>
            <person name="Aburatani S."/>
            <person name="Fujibuchi W."/>
        </authorList>
    </citation>
    <scope>NUCLEOTIDE SEQUENCE [LARGE SCALE GENOMIC DNA]</scope>
    <source>
        <strain evidence="3 4">JPCC DA0580</strain>
    </source>
</reference>
<feature type="region of interest" description="Disordered" evidence="1">
    <location>
        <begin position="77"/>
        <end position="170"/>
    </location>
</feature>
<feature type="compositionally biased region" description="Basic and acidic residues" evidence="1">
    <location>
        <begin position="220"/>
        <end position="230"/>
    </location>
</feature>
<accession>A0A1Z5KCX8</accession>
<dbReference type="SUPFAM" id="SSF46565">
    <property type="entry name" value="Chaperone J-domain"/>
    <property type="match status" value="1"/>
</dbReference>
<feature type="region of interest" description="Disordered" evidence="1">
    <location>
        <begin position="318"/>
        <end position="340"/>
    </location>
</feature>
<name>A0A1Z5KCX8_FISSO</name>
<dbReference type="AlphaFoldDB" id="A0A1Z5KCX8"/>
<feature type="region of interest" description="Disordered" evidence="1">
    <location>
        <begin position="255"/>
        <end position="282"/>
    </location>
</feature>
<comment type="caution">
    <text evidence="3">The sequence shown here is derived from an EMBL/GenBank/DDBJ whole genome shotgun (WGS) entry which is preliminary data.</text>
</comment>
<evidence type="ECO:0000256" key="1">
    <source>
        <dbReference type="SAM" id="MobiDB-lite"/>
    </source>
</evidence>
<dbReference type="EMBL" id="BDSP01000206">
    <property type="protein sequence ID" value="GAX24123.1"/>
    <property type="molecule type" value="Genomic_DNA"/>
</dbReference>
<dbReference type="InterPro" id="IPR001623">
    <property type="entry name" value="DnaJ_domain"/>
</dbReference>
<feature type="compositionally biased region" description="Basic and acidic residues" evidence="1">
    <location>
        <begin position="77"/>
        <end position="87"/>
    </location>
</feature>
<dbReference type="Gene3D" id="1.10.287.110">
    <property type="entry name" value="DnaJ domain"/>
    <property type="match status" value="1"/>
</dbReference>
<dbReference type="InterPro" id="IPR036869">
    <property type="entry name" value="J_dom_sf"/>
</dbReference>
<dbReference type="Proteomes" id="UP000198406">
    <property type="component" value="Unassembled WGS sequence"/>
</dbReference>
<dbReference type="PROSITE" id="PS50076">
    <property type="entry name" value="DNAJ_2"/>
    <property type="match status" value="1"/>
</dbReference>
<dbReference type="OrthoDB" id="56323at2759"/>
<feature type="region of interest" description="Disordered" evidence="1">
    <location>
        <begin position="185"/>
        <end position="232"/>
    </location>
</feature>
<dbReference type="PANTHER" id="PTHR24074">
    <property type="entry name" value="CO-CHAPERONE PROTEIN DJLA"/>
    <property type="match status" value="1"/>
</dbReference>
<evidence type="ECO:0000259" key="2">
    <source>
        <dbReference type="PROSITE" id="PS50076"/>
    </source>
</evidence>
<evidence type="ECO:0000313" key="4">
    <source>
        <dbReference type="Proteomes" id="UP000198406"/>
    </source>
</evidence>
<keyword evidence="4" id="KW-1185">Reference proteome</keyword>
<feature type="compositionally biased region" description="Low complexity" evidence="1">
    <location>
        <begin position="273"/>
        <end position="282"/>
    </location>
</feature>
<dbReference type="Gene3D" id="6.10.250.3260">
    <property type="match status" value="5"/>
</dbReference>
<dbReference type="InterPro" id="IPR050817">
    <property type="entry name" value="DjlA_DnaK_co-chaperone"/>
</dbReference>
<gene>
    <name evidence="3" type="ORF">FisN_9Hh376</name>
</gene>
<feature type="compositionally biased region" description="Basic and acidic residues" evidence="1">
    <location>
        <begin position="194"/>
        <end position="210"/>
    </location>
</feature>
<dbReference type="CDD" id="cd06257">
    <property type="entry name" value="DnaJ"/>
    <property type="match status" value="1"/>
</dbReference>
<sequence length="432" mass="49844">MLNEESYYDILGVDEDATASEIRRAFLEWSRKFHPDKHPQASPAEKKEFTEAFQRINQAYEILRDHREDYDYERRFYGAKSHSETPRQESGFPYYSKAKKEDSQPSSAKKKASSSGNTQKEENARNANARAKKTDSKQQSRAKPQKTPKTPPRSRDQEPAFGTRADGQPCKRCQMYGKFCFQHQYQDPRFYNRSPKDSESNKDEKEREKPSPSGADSDSSEEHAFGKRADGQPCKRCQLQGKFCFQHVHQDSRFQKESRDDFPRCNEKERSKSSPSSAGYGSCKRHTFGTRADGQPCKRCQMQGKFCFQHVHQDPQFADKGAKESTNKKSKASPFTNNARKQHVFGTRADGQQCKRCQVQGKFCFQHAHQDPTFHDKKEEHGESMNGHKNARKAPNQNCSRLGTRADGQPCRRCEMQGKYCFQHTHQDPQFV</sequence>
<dbReference type="Pfam" id="PF00226">
    <property type="entry name" value="DnaJ"/>
    <property type="match status" value="1"/>
</dbReference>